<dbReference type="GO" id="GO:0005886">
    <property type="term" value="C:plasma membrane"/>
    <property type="evidence" value="ECO:0007669"/>
    <property type="project" value="UniProtKB-SubCell"/>
</dbReference>
<dbReference type="InterPro" id="IPR050739">
    <property type="entry name" value="MFP"/>
</dbReference>
<feature type="compositionally biased region" description="Basic and acidic residues" evidence="10">
    <location>
        <begin position="11"/>
        <end position="24"/>
    </location>
</feature>
<reference evidence="13 14" key="1">
    <citation type="journal article" date="2015" name="Int. J. Syst. Evol. Microbiol.">
        <title>Youhaiella tibetensis gen. nov., sp. nov., isolated from subsurface sediment.</title>
        <authorList>
            <person name="Wang Y.X."/>
            <person name="Huang F.Q."/>
            <person name="Nogi Y."/>
            <person name="Pang S.J."/>
            <person name="Wang P.K."/>
            <person name="Lv J."/>
        </authorList>
    </citation>
    <scope>NUCLEOTIDE SEQUENCE [LARGE SCALE GENOMIC DNA]</scope>
    <source>
        <strain evidence="14">fig4</strain>
    </source>
</reference>
<evidence type="ECO:0000256" key="4">
    <source>
        <dbReference type="ARBA" id="ARBA00022475"/>
    </source>
</evidence>
<protein>
    <recommendedName>
        <fullName evidence="9">Membrane fusion protein (MFP) family protein</fullName>
    </recommendedName>
</protein>
<evidence type="ECO:0000313" key="13">
    <source>
        <dbReference type="EMBL" id="QEE21804.1"/>
    </source>
</evidence>
<sequence>MSPKVNQATAKAEETSQPEAEKAAPRKRGKPKAVPPAGEVSKPIHVISEFQSDAVELEERVPPRVARMTLYTITAFLIATVVWASVSSIDEIVVAPGKLVTTQPTIVVQPIETSIIRTIDVKAGDVVKAGQTLVTFDPTFTQSDVDQQRSRLAVLDAQVARTQAELDGADYAKLAGPSAEEQLQVELFGQRQAYYQAQLQNFDQQIAVQKAAIDSSQTQAAVLANQSETLAQIESTRQALYDKQNGSLLDLLNSRNARLDVDATRAQIAGSGAEAEHAVAKLEADRQAFIQDYRRTTMEQLVDFRGKRDEAAQELKKMELRRNMVTLTAPADAVVLEMAAKSIGSVVREAEPVVTLVPVDVPLEAEVSVNARDIGQVAVNDEARIKLDAYPFQKFGTATGTIRTMSRDAFTPDAASGAQGAAALPYFKARVPLDAASLDTKEGPMHLLPGMTVTAEIKVGTRTVISYFLYPLLRGLDDSIREP</sequence>
<name>A0A5B9DTZ6_9HYPH</name>
<dbReference type="RefSeq" id="WP_082202215.1">
    <property type="nucleotide sequence ID" value="NZ_BMFM01000002.1"/>
</dbReference>
<evidence type="ECO:0000259" key="12">
    <source>
        <dbReference type="Pfam" id="PF26002"/>
    </source>
</evidence>
<dbReference type="PANTHER" id="PTHR30386">
    <property type="entry name" value="MEMBRANE FUSION SUBUNIT OF EMRAB-TOLC MULTIDRUG EFFLUX PUMP"/>
    <property type="match status" value="1"/>
</dbReference>
<evidence type="ECO:0000256" key="5">
    <source>
        <dbReference type="ARBA" id="ARBA00022519"/>
    </source>
</evidence>
<keyword evidence="14" id="KW-1185">Reference proteome</keyword>
<dbReference type="Proteomes" id="UP000321062">
    <property type="component" value="Chromosome"/>
</dbReference>
<accession>A0A5B9DTZ6</accession>
<dbReference type="OrthoDB" id="9810980at2"/>
<dbReference type="InterPro" id="IPR058982">
    <property type="entry name" value="Beta-barrel_AprE"/>
</dbReference>
<dbReference type="SUPFAM" id="SSF111369">
    <property type="entry name" value="HlyD-like secretion proteins"/>
    <property type="match status" value="1"/>
</dbReference>
<dbReference type="Gene3D" id="2.40.30.170">
    <property type="match status" value="1"/>
</dbReference>
<dbReference type="InterPro" id="IPR058781">
    <property type="entry name" value="HH_AprE-like"/>
</dbReference>
<evidence type="ECO:0000256" key="8">
    <source>
        <dbReference type="ARBA" id="ARBA00023136"/>
    </source>
</evidence>
<feature type="domain" description="AprE-like beta-barrel" evidence="12">
    <location>
        <begin position="364"/>
        <end position="460"/>
    </location>
</feature>
<keyword evidence="8" id="KW-0472">Membrane</keyword>
<dbReference type="Pfam" id="PF26002">
    <property type="entry name" value="Beta-barrel_AprE"/>
    <property type="match status" value="1"/>
</dbReference>
<evidence type="ECO:0000256" key="7">
    <source>
        <dbReference type="ARBA" id="ARBA00022989"/>
    </source>
</evidence>
<keyword evidence="5 9" id="KW-0997">Cell inner membrane</keyword>
<dbReference type="Gene3D" id="1.10.287.470">
    <property type="entry name" value="Helix hairpin bin"/>
    <property type="match status" value="1"/>
</dbReference>
<evidence type="ECO:0000256" key="3">
    <source>
        <dbReference type="ARBA" id="ARBA00022448"/>
    </source>
</evidence>
<keyword evidence="7" id="KW-1133">Transmembrane helix</keyword>
<evidence type="ECO:0000313" key="14">
    <source>
        <dbReference type="Proteomes" id="UP000321062"/>
    </source>
</evidence>
<proteinExistence type="inferred from homology"/>
<dbReference type="KEGG" id="yti:FNA67_17160"/>
<dbReference type="EMBL" id="CP041690">
    <property type="protein sequence ID" value="QEE21804.1"/>
    <property type="molecule type" value="Genomic_DNA"/>
</dbReference>
<feature type="region of interest" description="Disordered" evidence="10">
    <location>
        <begin position="1"/>
        <end position="38"/>
    </location>
</feature>
<dbReference type="GO" id="GO:0015031">
    <property type="term" value="P:protein transport"/>
    <property type="evidence" value="ECO:0007669"/>
    <property type="project" value="InterPro"/>
</dbReference>
<dbReference type="PRINTS" id="PR01490">
    <property type="entry name" value="RTXTOXIND"/>
</dbReference>
<evidence type="ECO:0000256" key="1">
    <source>
        <dbReference type="ARBA" id="ARBA00004377"/>
    </source>
</evidence>
<evidence type="ECO:0000256" key="9">
    <source>
        <dbReference type="RuleBase" id="RU365093"/>
    </source>
</evidence>
<dbReference type="NCBIfam" id="TIGR01843">
    <property type="entry name" value="type_I_hlyD"/>
    <property type="match status" value="1"/>
</dbReference>
<keyword evidence="3 9" id="KW-0813">Transport</keyword>
<feature type="domain" description="AprE-like long alpha-helical hairpin" evidence="11">
    <location>
        <begin position="142"/>
        <end position="317"/>
    </location>
</feature>
<evidence type="ECO:0000256" key="6">
    <source>
        <dbReference type="ARBA" id="ARBA00022692"/>
    </source>
</evidence>
<evidence type="ECO:0000259" key="11">
    <source>
        <dbReference type="Pfam" id="PF25994"/>
    </source>
</evidence>
<organism evidence="13 14">
    <name type="scientific">Paradevosia tibetensis</name>
    <dbReference type="NCBI Taxonomy" id="1447062"/>
    <lineage>
        <taxon>Bacteria</taxon>
        <taxon>Pseudomonadati</taxon>
        <taxon>Pseudomonadota</taxon>
        <taxon>Alphaproteobacteria</taxon>
        <taxon>Hyphomicrobiales</taxon>
        <taxon>Devosiaceae</taxon>
        <taxon>Paradevosia</taxon>
    </lineage>
</organism>
<evidence type="ECO:0000256" key="10">
    <source>
        <dbReference type="SAM" id="MobiDB-lite"/>
    </source>
</evidence>
<keyword evidence="6" id="KW-0812">Transmembrane</keyword>
<dbReference type="AlphaFoldDB" id="A0A5B9DTZ6"/>
<dbReference type="InterPro" id="IPR010129">
    <property type="entry name" value="T1SS_HlyD"/>
</dbReference>
<keyword evidence="4 9" id="KW-1003">Cell membrane</keyword>
<dbReference type="PANTHER" id="PTHR30386:SF26">
    <property type="entry name" value="TRANSPORT PROTEIN COMB"/>
    <property type="match status" value="1"/>
</dbReference>
<comment type="subcellular location">
    <subcellularLocation>
        <location evidence="1 9">Cell inner membrane</location>
        <topology evidence="1 9">Single-pass membrane protein</topology>
    </subcellularLocation>
</comment>
<dbReference type="Pfam" id="PF25994">
    <property type="entry name" value="HH_AprE"/>
    <property type="match status" value="1"/>
</dbReference>
<dbReference type="Gene3D" id="2.40.50.100">
    <property type="match status" value="1"/>
</dbReference>
<gene>
    <name evidence="13" type="ORF">FNA67_17160</name>
</gene>
<comment type="similarity">
    <text evidence="2 9">Belongs to the membrane fusion protein (MFP) (TC 8.A.1) family.</text>
</comment>
<evidence type="ECO:0000256" key="2">
    <source>
        <dbReference type="ARBA" id="ARBA00009477"/>
    </source>
</evidence>